<comment type="caution">
    <text evidence="3">The sequence shown here is derived from an EMBL/GenBank/DDBJ whole genome shotgun (WGS) entry which is preliminary data.</text>
</comment>
<keyword evidence="2" id="KW-0472">Membrane</keyword>
<evidence type="ECO:0000313" key="3">
    <source>
        <dbReference type="EMBL" id="MBB3210493.1"/>
    </source>
</evidence>
<feature type="region of interest" description="Disordered" evidence="1">
    <location>
        <begin position="75"/>
        <end position="94"/>
    </location>
</feature>
<evidence type="ECO:0000313" key="4">
    <source>
        <dbReference type="Proteomes" id="UP000536179"/>
    </source>
</evidence>
<feature type="transmembrane region" description="Helical" evidence="2">
    <location>
        <begin position="25"/>
        <end position="43"/>
    </location>
</feature>
<sequence length="94" mass="10530">MHFHVGSRAGFPFVLVRNSRSSVGVLFHLCRNLLFFAAGLISATRWKQISRMRALARSINVKLLFSPRTIEGGAERSLAQSRRGRLFRSGGQSK</sequence>
<accession>A0A7W5E6I7</accession>
<keyword evidence="4" id="KW-1185">Reference proteome</keyword>
<keyword evidence="2" id="KW-1133">Transmembrane helix</keyword>
<protein>
    <submittedName>
        <fullName evidence="3">Uncharacterized protein</fullName>
    </submittedName>
</protein>
<proteinExistence type="predicted"/>
<evidence type="ECO:0000256" key="1">
    <source>
        <dbReference type="SAM" id="MobiDB-lite"/>
    </source>
</evidence>
<name>A0A7W5E6I7_9BACT</name>
<dbReference type="EMBL" id="JACHXU010000039">
    <property type="protein sequence ID" value="MBB3210493.1"/>
    <property type="molecule type" value="Genomic_DNA"/>
</dbReference>
<gene>
    <name evidence="3" type="ORF">FHS27_006340</name>
</gene>
<reference evidence="3 4" key="1">
    <citation type="submission" date="2020-08" db="EMBL/GenBank/DDBJ databases">
        <title>Genomic Encyclopedia of Type Strains, Phase III (KMG-III): the genomes of soil and plant-associated and newly described type strains.</title>
        <authorList>
            <person name="Whitman W."/>
        </authorList>
    </citation>
    <scope>NUCLEOTIDE SEQUENCE [LARGE SCALE GENOMIC DNA]</scope>
    <source>
        <strain evidence="3 4">CECT 8075</strain>
    </source>
</reference>
<organism evidence="3 4">
    <name type="scientific">Aporhodopirellula rubra</name>
    <dbReference type="NCBI Taxonomy" id="980271"/>
    <lineage>
        <taxon>Bacteria</taxon>
        <taxon>Pseudomonadati</taxon>
        <taxon>Planctomycetota</taxon>
        <taxon>Planctomycetia</taxon>
        <taxon>Pirellulales</taxon>
        <taxon>Pirellulaceae</taxon>
        <taxon>Aporhodopirellula</taxon>
    </lineage>
</organism>
<dbReference type="Proteomes" id="UP000536179">
    <property type="component" value="Unassembled WGS sequence"/>
</dbReference>
<evidence type="ECO:0000256" key="2">
    <source>
        <dbReference type="SAM" id="Phobius"/>
    </source>
</evidence>
<dbReference type="AlphaFoldDB" id="A0A7W5E6I7"/>
<keyword evidence="2" id="KW-0812">Transmembrane</keyword>